<dbReference type="InterPro" id="IPR003615">
    <property type="entry name" value="HNH_nuc"/>
</dbReference>
<gene>
    <name evidence="2" type="ORF">SAMN04489765_2956</name>
</gene>
<feature type="domain" description="HNH nuclease" evidence="1">
    <location>
        <begin position="359"/>
        <end position="411"/>
    </location>
</feature>
<dbReference type="CDD" id="cd00085">
    <property type="entry name" value="HNHc"/>
    <property type="match status" value="1"/>
</dbReference>
<dbReference type="OrthoDB" id="4774865at2"/>
<dbReference type="AlphaFoldDB" id="A0A1H1FWE4"/>
<proteinExistence type="predicted"/>
<dbReference type="RefSeq" id="WP_068568670.1">
    <property type="nucleotide sequence ID" value="NZ_FNLF01000002.1"/>
</dbReference>
<dbReference type="EMBL" id="FNLF01000002">
    <property type="protein sequence ID" value="SDR05230.1"/>
    <property type="molecule type" value="Genomic_DNA"/>
</dbReference>
<protein>
    <recommendedName>
        <fullName evidence="1">HNH nuclease domain-containing protein</fullName>
    </recommendedName>
</protein>
<evidence type="ECO:0000259" key="1">
    <source>
        <dbReference type="SMART" id="SM00507"/>
    </source>
</evidence>
<dbReference type="Pfam" id="PF02720">
    <property type="entry name" value="DUF222"/>
    <property type="match status" value="1"/>
</dbReference>
<sequence>MDTATCTAAEYLDALTSFEQAAERLAQADPVMLDSQDVLAALERLEAAARKAPYSQHLLTQVAVEQGLPAQLGYTGMKELLVQRLRLAGGEARDRIHGARDRAPQHGHGLNPEPRYALTAAAQRDGTISDRHALAIESVFAKCRRKIRPDQVAVLEDVLVTAAADVTPEDLAVIGARALAHLDPDGAEPDSDTIARARGLSVGRQDDDLMSPFAGDLSPEGRALLDTILEKLARPGVNNPADADDPVDLTDQDAVTAAAKRDHRTTVQRNHDALVTALRIAIASGELGQHRGLPCVPIITLGIDQLETETGIATTATGGRLPVEDALRMMGANPKYVLVLDLASRPLFLGREKRLASADQRIALYGSEKGCTATGCDAPATRCQVHHITEWADGGATDITCLTLACDAHHGKVVPTTGDFPRGWETITVRQGEYAGRTGWRRTADTTHEHRVNHKHHTDELYRRALERWNARIAELRNLWRAEELRVRYRECVGSIHDDIAAILDGPHGPPTLEALLSEHDDDEPWNWDMPADLRAAA</sequence>
<dbReference type="Proteomes" id="UP000183053">
    <property type="component" value="Unassembled WGS sequence"/>
</dbReference>
<evidence type="ECO:0000313" key="3">
    <source>
        <dbReference type="Proteomes" id="UP000183053"/>
    </source>
</evidence>
<name>A0A1H1FWE4_9ACTN</name>
<dbReference type="InterPro" id="IPR003870">
    <property type="entry name" value="DUF222"/>
</dbReference>
<dbReference type="STRING" id="47312.SAMN04489765_2956"/>
<keyword evidence="3" id="KW-1185">Reference proteome</keyword>
<evidence type="ECO:0000313" key="2">
    <source>
        <dbReference type="EMBL" id="SDR05230.1"/>
    </source>
</evidence>
<reference evidence="3" key="1">
    <citation type="submission" date="2016-10" db="EMBL/GenBank/DDBJ databases">
        <authorList>
            <person name="Varghese N."/>
            <person name="Submissions S."/>
        </authorList>
    </citation>
    <scope>NUCLEOTIDE SEQUENCE [LARGE SCALE GENOMIC DNA]</scope>
    <source>
        <strain evidence="3">DSM 44142</strain>
    </source>
</reference>
<accession>A0A1H1FWE4</accession>
<dbReference type="SMART" id="SM00507">
    <property type="entry name" value="HNHc"/>
    <property type="match status" value="1"/>
</dbReference>
<organism evidence="2 3">
    <name type="scientific">Tsukamurella pulmonis</name>
    <dbReference type="NCBI Taxonomy" id="47312"/>
    <lineage>
        <taxon>Bacteria</taxon>
        <taxon>Bacillati</taxon>
        <taxon>Actinomycetota</taxon>
        <taxon>Actinomycetes</taxon>
        <taxon>Mycobacteriales</taxon>
        <taxon>Tsukamurellaceae</taxon>
        <taxon>Tsukamurella</taxon>
    </lineage>
</organism>